<dbReference type="Gene3D" id="3.30.420.40">
    <property type="match status" value="2"/>
</dbReference>
<dbReference type="RefSeq" id="WP_184282708.1">
    <property type="nucleotide sequence ID" value="NZ_BAAAPG010000001.1"/>
</dbReference>
<evidence type="ECO:0000313" key="2">
    <source>
        <dbReference type="EMBL" id="MBB5743018.1"/>
    </source>
</evidence>
<dbReference type="Pfam" id="PF00480">
    <property type="entry name" value="ROK"/>
    <property type="match status" value="1"/>
</dbReference>
<dbReference type="PANTHER" id="PTHR18964">
    <property type="entry name" value="ROK (REPRESSOR, ORF, KINASE) FAMILY"/>
    <property type="match status" value="1"/>
</dbReference>
<evidence type="ECO:0000256" key="1">
    <source>
        <dbReference type="ARBA" id="ARBA00006479"/>
    </source>
</evidence>
<comment type="similarity">
    <text evidence="1">Belongs to the ROK (NagC/XylR) family.</text>
</comment>
<gene>
    <name evidence="2" type="ORF">HD600_001515</name>
</gene>
<dbReference type="InterPro" id="IPR043129">
    <property type="entry name" value="ATPase_NBD"/>
</dbReference>
<protein>
    <submittedName>
        <fullName evidence="2">Glucokinase</fullName>
        <ecNumber evidence="2">2.7.1.2</ecNumber>
    </submittedName>
</protein>
<proteinExistence type="inferred from homology"/>
<keyword evidence="2" id="KW-0808">Transferase</keyword>
<evidence type="ECO:0000313" key="3">
    <source>
        <dbReference type="Proteomes" id="UP000517712"/>
    </source>
</evidence>
<name>A0A7W9CCD9_9MICO</name>
<accession>A0A7W9CCD9</accession>
<dbReference type="GO" id="GO:0004340">
    <property type="term" value="F:glucokinase activity"/>
    <property type="evidence" value="ECO:0007669"/>
    <property type="project" value="UniProtKB-EC"/>
</dbReference>
<reference evidence="2 3" key="1">
    <citation type="submission" date="2020-08" db="EMBL/GenBank/DDBJ databases">
        <title>Sequencing the genomes of 1000 actinobacteria strains.</title>
        <authorList>
            <person name="Klenk H.-P."/>
        </authorList>
    </citation>
    <scope>NUCLEOTIDE SEQUENCE [LARGE SCALE GENOMIC DNA]</scope>
    <source>
        <strain evidence="2 3">DSM 24823</strain>
    </source>
</reference>
<organism evidence="2 3">
    <name type="scientific">Microbacterium ginsengiterrae</name>
    <dbReference type="NCBI Taxonomy" id="546115"/>
    <lineage>
        <taxon>Bacteria</taxon>
        <taxon>Bacillati</taxon>
        <taxon>Actinomycetota</taxon>
        <taxon>Actinomycetes</taxon>
        <taxon>Micrococcales</taxon>
        <taxon>Microbacteriaceae</taxon>
        <taxon>Microbacterium</taxon>
    </lineage>
</organism>
<comment type="caution">
    <text evidence="2">The sequence shown here is derived from an EMBL/GenBank/DDBJ whole genome shotgun (WGS) entry which is preliminary data.</text>
</comment>
<dbReference type="AlphaFoldDB" id="A0A7W9CCD9"/>
<dbReference type="EMBL" id="JACHMU010000001">
    <property type="protein sequence ID" value="MBB5743018.1"/>
    <property type="molecule type" value="Genomic_DNA"/>
</dbReference>
<dbReference type="Proteomes" id="UP000517712">
    <property type="component" value="Unassembled WGS sequence"/>
</dbReference>
<dbReference type="InterPro" id="IPR000600">
    <property type="entry name" value="ROK"/>
</dbReference>
<dbReference type="SUPFAM" id="SSF53067">
    <property type="entry name" value="Actin-like ATPase domain"/>
    <property type="match status" value="1"/>
</dbReference>
<keyword evidence="3" id="KW-1185">Reference proteome</keyword>
<sequence>MNTSPVIGIDVGGTTVKGVVADRDGLIIAEVRRPTPSPDPTGALVVDAVAEVVAALDADPTAPVGVVVPGIVDEMHGKAVYSANLGWSDVPLARMLSERLGRRVGFGHDVRAGALAEARWGAASGASGIIAFVPIGTGIAAAFLIDGRPVVGGGWAGEIGQVRLSTGPHAGARVEEIASATGIARRAGLADARVVAERVASGDPALRIVWDETIEVLADVLAGLTANLAPETIVLGGGVALAGDTLTSPLAAALDARLGPLRRPDLRTAMLGDRAAALGAALIATGSSGSSSSASGPNASDSR</sequence>
<dbReference type="PANTHER" id="PTHR18964:SF149">
    <property type="entry name" value="BIFUNCTIONAL UDP-N-ACETYLGLUCOSAMINE 2-EPIMERASE_N-ACETYLMANNOSAMINE KINASE"/>
    <property type="match status" value="1"/>
</dbReference>
<dbReference type="EC" id="2.7.1.2" evidence="2"/>
<keyword evidence="2" id="KW-0418">Kinase</keyword>